<dbReference type="EMBL" id="CAUOFW020001970">
    <property type="protein sequence ID" value="CAK9150021.1"/>
    <property type="molecule type" value="Genomic_DNA"/>
</dbReference>
<gene>
    <name evidence="3" type="ORF">ILEXP_LOCUS18134</name>
</gene>
<feature type="domain" description="Fungal lipase-type" evidence="2">
    <location>
        <begin position="238"/>
        <end position="371"/>
    </location>
</feature>
<dbReference type="SUPFAM" id="SSF53474">
    <property type="entry name" value="alpha/beta-Hydrolases"/>
    <property type="match status" value="1"/>
</dbReference>
<evidence type="ECO:0000256" key="1">
    <source>
        <dbReference type="ARBA" id="ARBA00022801"/>
    </source>
</evidence>
<dbReference type="GO" id="GO:0016787">
    <property type="term" value="F:hydrolase activity"/>
    <property type="evidence" value="ECO:0007669"/>
    <property type="project" value="UniProtKB-KW"/>
</dbReference>
<organism evidence="3 4">
    <name type="scientific">Ilex paraguariensis</name>
    <name type="common">yerba mate</name>
    <dbReference type="NCBI Taxonomy" id="185542"/>
    <lineage>
        <taxon>Eukaryota</taxon>
        <taxon>Viridiplantae</taxon>
        <taxon>Streptophyta</taxon>
        <taxon>Embryophyta</taxon>
        <taxon>Tracheophyta</taxon>
        <taxon>Spermatophyta</taxon>
        <taxon>Magnoliopsida</taxon>
        <taxon>eudicotyledons</taxon>
        <taxon>Gunneridae</taxon>
        <taxon>Pentapetalae</taxon>
        <taxon>asterids</taxon>
        <taxon>campanulids</taxon>
        <taxon>Aquifoliales</taxon>
        <taxon>Aquifoliaceae</taxon>
        <taxon>Ilex</taxon>
    </lineage>
</organism>
<dbReference type="CDD" id="cd00519">
    <property type="entry name" value="Lipase_3"/>
    <property type="match status" value="1"/>
</dbReference>
<reference evidence="3 4" key="1">
    <citation type="submission" date="2024-02" db="EMBL/GenBank/DDBJ databases">
        <authorList>
            <person name="Vignale AGUSTIN F."/>
            <person name="Sosa J E."/>
            <person name="Modenutti C."/>
        </authorList>
    </citation>
    <scope>NUCLEOTIDE SEQUENCE [LARGE SCALE GENOMIC DNA]</scope>
</reference>
<evidence type="ECO:0000313" key="3">
    <source>
        <dbReference type="EMBL" id="CAK9150021.1"/>
    </source>
</evidence>
<evidence type="ECO:0000259" key="2">
    <source>
        <dbReference type="Pfam" id="PF01764"/>
    </source>
</evidence>
<protein>
    <recommendedName>
        <fullName evidence="2">Fungal lipase-type domain-containing protein</fullName>
    </recommendedName>
</protein>
<dbReference type="InterPro" id="IPR029058">
    <property type="entry name" value="AB_hydrolase_fold"/>
</dbReference>
<comment type="caution">
    <text evidence="3">The sequence shown here is derived from an EMBL/GenBank/DDBJ whole genome shotgun (WGS) entry which is preliminary data.</text>
</comment>
<sequence length="641" mass="71777">MVNHAMKRLVHSIDVGIKLLKKHDSYERILYNVLSRYQSQWSKVEKVETDDLSKEGKNTTIQAPVRPKAHQNTDYESRISKYSSDEEDFGNNKWKLELAWLTKALEPALQLWNGIRNKPPPSSRSFAEIVASIQWSKLGLQDWSLSDLTIGLYLIYLRQASMNPFEDVKGVQISSESTVQDLIYHTELAKGAYKDNAASLARNSMLRESNVVKFVRNSSVLRPGYYIGVDTRKKLVILGIRGTHTVYDLITDIVSSSSEEVTFEGYSAHFGTAEAARWFLSHEMGTIKKCLEKHKGFRLRLVGHSLGGATASLLAIMLRKKSFEELGFSPDIVSAVGYATPPCVSRELAENCSDYVTTLVMQDDIIPRLSVASLTRLRNEILQTDWMSVFEKEDWRTIIDLVTNAKQFVSSVQDVAQKLADYAKFSSEIKVPDVSRRKESPVVATVPTSSMPVGTSNALTKKDQAACTMAEELFVPGTLYYLKRNVDTHGGSNIGKVGEFFTLWKRHPGKHFQRILLSGNLISDHKCDSHYYALRDVVKGLPGSGEEEKLATVMCLKLYFIAIAQAFLMFKPPFLLLTQNCSLLLPIGARVLNGEVATLHSEVIVAEGEAEGTLDGGDSPSLLPFSCWFHQPFMEMMFQSS</sequence>
<proteinExistence type="predicted"/>
<keyword evidence="4" id="KW-1185">Reference proteome</keyword>
<dbReference type="PANTHER" id="PTHR47418">
    <property type="entry name" value="ALPHA/BETA-HYDROLASES SUPERFAMILY PROTEIN"/>
    <property type="match status" value="1"/>
</dbReference>
<keyword evidence="1" id="KW-0378">Hydrolase</keyword>
<dbReference type="AlphaFoldDB" id="A0ABC8RYG5"/>
<name>A0ABC8RYG5_9AQUA</name>
<evidence type="ECO:0000313" key="4">
    <source>
        <dbReference type="Proteomes" id="UP001642360"/>
    </source>
</evidence>
<dbReference type="Gene3D" id="3.40.50.1820">
    <property type="entry name" value="alpha/beta hydrolase"/>
    <property type="match status" value="1"/>
</dbReference>
<dbReference type="Pfam" id="PF01764">
    <property type="entry name" value="Lipase_3"/>
    <property type="match status" value="1"/>
</dbReference>
<dbReference type="InterPro" id="IPR002921">
    <property type="entry name" value="Fungal_lipase-type"/>
</dbReference>
<accession>A0ABC8RYG5</accession>
<dbReference type="Proteomes" id="UP001642360">
    <property type="component" value="Unassembled WGS sequence"/>
</dbReference>